<dbReference type="Proteomes" id="UP000593566">
    <property type="component" value="Unassembled WGS sequence"/>
</dbReference>
<dbReference type="InterPro" id="IPR002575">
    <property type="entry name" value="Aminoglycoside_PTrfase"/>
</dbReference>
<gene>
    <name evidence="2" type="ORF">HO133_010278</name>
</gene>
<keyword evidence="3" id="KW-1185">Reference proteome</keyword>
<comment type="caution">
    <text evidence="2">The sequence shown here is derived from an EMBL/GenBank/DDBJ whole genome shotgun (WGS) entry which is preliminary data.</text>
</comment>
<evidence type="ECO:0000259" key="1">
    <source>
        <dbReference type="Pfam" id="PF01636"/>
    </source>
</evidence>
<dbReference type="InterPro" id="IPR011009">
    <property type="entry name" value="Kinase-like_dom_sf"/>
</dbReference>
<accession>A0A8H6CKE6</accession>
<reference evidence="2 3" key="1">
    <citation type="journal article" date="2020" name="Genomics">
        <title>Complete, high-quality genomes from long-read metagenomic sequencing of two wolf lichen thalli reveals enigmatic genome architecture.</title>
        <authorList>
            <person name="McKenzie S.K."/>
            <person name="Walston R.F."/>
            <person name="Allen J.L."/>
        </authorList>
    </citation>
    <scope>NUCLEOTIDE SEQUENCE [LARGE SCALE GENOMIC DNA]</scope>
    <source>
        <strain evidence="2">WasteWater1</strain>
    </source>
</reference>
<dbReference type="Pfam" id="PF01636">
    <property type="entry name" value="APH"/>
    <property type="match status" value="1"/>
</dbReference>
<organism evidence="2 3">
    <name type="scientific">Letharia lupina</name>
    <dbReference type="NCBI Taxonomy" id="560253"/>
    <lineage>
        <taxon>Eukaryota</taxon>
        <taxon>Fungi</taxon>
        <taxon>Dikarya</taxon>
        <taxon>Ascomycota</taxon>
        <taxon>Pezizomycotina</taxon>
        <taxon>Lecanoromycetes</taxon>
        <taxon>OSLEUM clade</taxon>
        <taxon>Lecanoromycetidae</taxon>
        <taxon>Lecanorales</taxon>
        <taxon>Lecanorineae</taxon>
        <taxon>Parmeliaceae</taxon>
        <taxon>Letharia</taxon>
    </lineage>
</organism>
<dbReference type="AlphaFoldDB" id="A0A8H6CKE6"/>
<sequence length="405" mass="45690">MTDSYKFEGYKWEALSDAYPEHSAYRRWVQSFFDNINWNALCRFASELNDGKDCAVDPQWTIGGRHLIRIINFQDGSRWIARLRMTTRMSEDEQSGLVQREVDCLQLVRERTTVPVPTVFGYMASTRNEIGAPFILMDCLFGNIGPDLNGDIDQGVPSQHKSSFYAEMAILQTETSSIMFPKIGAIIRLADGTYDVGPLPGIGGPFSTATEYLKAWAKAAEFPDFSQAKEACGEYYDDVMSQIAEFPHKLEELAANIPMRDHGPFPLFHKDFGHNNIVVDDDYNVLGVIDWEHACSVPWECIYFPITLSLLPAPMDAPENYDENGIAKGADTRSMIEERTRYIGTVQEAERSKGLSSWLSATLADQGNQDLGYAMKLYTEDGKFGFYNKILDVHHEKWSGGKKKS</sequence>
<feature type="domain" description="Aminoglycoside phosphotransferase" evidence="1">
    <location>
        <begin position="92"/>
        <end position="296"/>
    </location>
</feature>
<protein>
    <recommendedName>
        <fullName evidence="1">Aminoglycoside phosphotransferase domain-containing protein</fullName>
    </recommendedName>
</protein>
<evidence type="ECO:0000313" key="2">
    <source>
        <dbReference type="EMBL" id="KAF6225083.1"/>
    </source>
</evidence>
<proteinExistence type="predicted"/>
<dbReference type="PANTHER" id="PTHR21310">
    <property type="entry name" value="AMINOGLYCOSIDE PHOSPHOTRANSFERASE-RELATED-RELATED"/>
    <property type="match status" value="1"/>
</dbReference>
<dbReference type="EMBL" id="JACCJB010000008">
    <property type="protein sequence ID" value="KAF6225083.1"/>
    <property type="molecule type" value="Genomic_DNA"/>
</dbReference>
<dbReference type="Gene3D" id="3.30.200.20">
    <property type="entry name" value="Phosphorylase Kinase, domain 1"/>
    <property type="match status" value="1"/>
</dbReference>
<name>A0A8H6CKE6_9LECA</name>
<dbReference type="RefSeq" id="XP_037153950.1">
    <property type="nucleotide sequence ID" value="XM_037301133.1"/>
</dbReference>
<dbReference type="InterPro" id="IPR051678">
    <property type="entry name" value="AGP_Transferase"/>
</dbReference>
<dbReference type="GeneID" id="59338670"/>
<dbReference type="SUPFAM" id="SSF56112">
    <property type="entry name" value="Protein kinase-like (PK-like)"/>
    <property type="match status" value="1"/>
</dbReference>
<dbReference type="PANTHER" id="PTHR21310:SF37">
    <property type="entry name" value="AMINOGLYCOSIDE PHOSPHOTRANSFERASE DOMAIN-CONTAINING PROTEIN"/>
    <property type="match status" value="1"/>
</dbReference>
<evidence type="ECO:0000313" key="3">
    <source>
        <dbReference type="Proteomes" id="UP000593566"/>
    </source>
</evidence>
<dbReference type="Gene3D" id="3.90.1200.10">
    <property type="match status" value="1"/>
</dbReference>